<keyword evidence="2" id="KW-1185">Reference proteome</keyword>
<reference evidence="1 2" key="1">
    <citation type="journal article" date="2018" name="Sci. Rep.">
        <title>Genomic signatures of local adaptation to the degree of environmental predictability in rotifers.</title>
        <authorList>
            <person name="Franch-Gras L."/>
            <person name="Hahn C."/>
            <person name="Garcia-Roger E.M."/>
            <person name="Carmona M.J."/>
            <person name="Serra M."/>
            <person name="Gomez A."/>
        </authorList>
    </citation>
    <scope>NUCLEOTIDE SEQUENCE [LARGE SCALE GENOMIC DNA]</scope>
    <source>
        <strain evidence="1">HYR1</strain>
    </source>
</reference>
<organism evidence="1 2">
    <name type="scientific">Brachionus plicatilis</name>
    <name type="common">Marine rotifer</name>
    <name type="synonym">Brachionus muelleri</name>
    <dbReference type="NCBI Taxonomy" id="10195"/>
    <lineage>
        <taxon>Eukaryota</taxon>
        <taxon>Metazoa</taxon>
        <taxon>Spiralia</taxon>
        <taxon>Gnathifera</taxon>
        <taxon>Rotifera</taxon>
        <taxon>Eurotatoria</taxon>
        <taxon>Monogononta</taxon>
        <taxon>Pseudotrocha</taxon>
        <taxon>Ploima</taxon>
        <taxon>Brachionidae</taxon>
        <taxon>Brachionus</taxon>
    </lineage>
</organism>
<sequence length="98" mass="11626">MLNSCLKNRYLAKQTLVYHANMIKLIEKGIGNKGNWFETQTFRINEKNIIIKWHLELMINSKNYLRFFISKYFNYQNKFNGIRGGALIARKTFVNVSC</sequence>
<protein>
    <submittedName>
        <fullName evidence="1">Uncharacterized protein</fullName>
    </submittedName>
</protein>
<evidence type="ECO:0000313" key="2">
    <source>
        <dbReference type="Proteomes" id="UP000276133"/>
    </source>
</evidence>
<dbReference type="EMBL" id="REGN01011858">
    <property type="protein sequence ID" value="RMZ96830.1"/>
    <property type="molecule type" value="Genomic_DNA"/>
</dbReference>
<accession>A0A3M7PDI8</accession>
<proteinExistence type="predicted"/>
<gene>
    <name evidence="1" type="ORF">BpHYR1_025793</name>
</gene>
<dbReference type="AlphaFoldDB" id="A0A3M7PDI8"/>
<comment type="caution">
    <text evidence="1">The sequence shown here is derived from an EMBL/GenBank/DDBJ whole genome shotgun (WGS) entry which is preliminary data.</text>
</comment>
<name>A0A3M7PDI8_BRAPC</name>
<dbReference type="Proteomes" id="UP000276133">
    <property type="component" value="Unassembled WGS sequence"/>
</dbReference>
<evidence type="ECO:0000313" key="1">
    <source>
        <dbReference type="EMBL" id="RMZ96830.1"/>
    </source>
</evidence>